<dbReference type="AlphaFoldDB" id="A0A1M5ZST0"/>
<evidence type="ECO:0000313" key="1">
    <source>
        <dbReference type="EMBL" id="SHI27169.1"/>
    </source>
</evidence>
<reference evidence="2" key="1">
    <citation type="submission" date="2016-11" db="EMBL/GenBank/DDBJ databases">
        <authorList>
            <person name="Varghese N."/>
            <person name="Submissions S."/>
        </authorList>
    </citation>
    <scope>NUCLEOTIDE SEQUENCE [LARGE SCALE GENOMIC DNA]</scope>
    <source>
        <strain evidence="2">DSM 15449</strain>
    </source>
</reference>
<accession>A0A1M5ZST0</accession>
<dbReference type="Proteomes" id="UP000183954">
    <property type="component" value="Unassembled WGS sequence"/>
</dbReference>
<protein>
    <submittedName>
        <fullName evidence="1">Uncharacterized protein</fullName>
    </submittedName>
</protein>
<sequence length="234" mass="25885">MLSALMLTGLFCPKTYHVSCRAMYVLRWLKLGLLQQGVLLTCVDIPQDDLLLALIFNEAKVGQSGGQLGVSLLVLDKELNIIGDSTSGMPLSPCYSAQTLQANAYTITFGCTDHTKWLSESDKVVPVDIRKVKAVYDNGTEVLSPVQNNSYICWAKGTPDLVGLYFYNADNELQADHTEIWGPGLGVYGVENYTVSPENVVKGYLKAKENNDYEAWKAALWPALKKRSKLYAHI</sequence>
<name>A0A1M5ZST0_9FIRM</name>
<dbReference type="EMBL" id="FQXJ01000014">
    <property type="protein sequence ID" value="SHI27169.1"/>
    <property type="molecule type" value="Genomic_DNA"/>
</dbReference>
<gene>
    <name evidence="1" type="ORF">SAMN02746098_03626</name>
</gene>
<keyword evidence="2" id="KW-1185">Reference proteome</keyword>
<organism evidence="1 2">
    <name type="scientific">Desulfosporosinus lacus DSM 15449</name>
    <dbReference type="NCBI Taxonomy" id="1121420"/>
    <lineage>
        <taxon>Bacteria</taxon>
        <taxon>Bacillati</taxon>
        <taxon>Bacillota</taxon>
        <taxon>Clostridia</taxon>
        <taxon>Eubacteriales</taxon>
        <taxon>Desulfitobacteriaceae</taxon>
        <taxon>Desulfosporosinus</taxon>
    </lineage>
</organism>
<proteinExistence type="predicted"/>
<evidence type="ECO:0000313" key="2">
    <source>
        <dbReference type="Proteomes" id="UP000183954"/>
    </source>
</evidence>